<feature type="region of interest" description="Disordered" evidence="7">
    <location>
        <begin position="219"/>
        <end position="252"/>
    </location>
</feature>
<keyword evidence="4 8" id="KW-1133">Transmembrane helix</keyword>
<evidence type="ECO:0000256" key="7">
    <source>
        <dbReference type="SAM" id="MobiDB-lite"/>
    </source>
</evidence>
<dbReference type="Pfam" id="PF10267">
    <property type="entry name" value="Tmemb_cc2"/>
    <property type="match status" value="1"/>
</dbReference>
<name>A0A914W7Y7_9BILA</name>
<keyword evidence="9" id="KW-1185">Reference proteome</keyword>
<feature type="compositionally biased region" description="Polar residues" evidence="7">
    <location>
        <begin position="175"/>
        <end position="198"/>
    </location>
</feature>
<dbReference type="Proteomes" id="UP000887566">
    <property type="component" value="Unplaced"/>
</dbReference>
<dbReference type="WBParaSite" id="PSAMB.scaffold3212size19246.g20781.t2">
    <property type="protein sequence ID" value="PSAMB.scaffold3212size19246.g20781.t2"/>
    <property type="gene ID" value="PSAMB.scaffold3212size19246.g20781"/>
</dbReference>
<evidence type="ECO:0000313" key="10">
    <source>
        <dbReference type="WBParaSite" id="PSAMB.scaffold3212size19246.g20781.t2"/>
    </source>
</evidence>
<keyword evidence="6 8" id="KW-0472">Membrane</keyword>
<dbReference type="PANTHER" id="PTHR17613:SF14">
    <property type="entry name" value="DEMENTIN, ISOFORM H"/>
    <property type="match status" value="1"/>
</dbReference>
<evidence type="ECO:0000256" key="6">
    <source>
        <dbReference type="ARBA" id="ARBA00023136"/>
    </source>
</evidence>
<evidence type="ECO:0000256" key="1">
    <source>
        <dbReference type="ARBA" id="ARBA00004370"/>
    </source>
</evidence>
<dbReference type="PANTHER" id="PTHR17613">
    <property type="entry name" value="CEREBRAL PROTEIN-11-RELATED"/>
    <property type="match status" value="1"/>
</dbReference>
<comment type="subcellular location">
    <subcellularLocation>
        <location evidence="1">Membrane</location>
    </subcellularLocation>
</comment>
<evidence type="ECO:0000256" key="3">
    <source>
        <dbReference type="ARBA" id="ARBA00022692"/>
    </source>
</evidence>
<organism evidence="9 10">
    <name type="scientific">Plectus sambesii</name>
    <dbReference type="NCBI Taxonomy" id="2011161"/>
    <lineage>
        <taxon>Eukaryota</taxon>
        <taxon>Metazoa</taxon>
        <taxon>Ecdysozoa</taxon>
        <taxon>Nematoda</taxon>
        <taxon>Chromadorea</taxon>
        <taxon>Plectida</taxon>
        <taxon>Plectina</taxon>
        <taxon>Plectoidea</taxon>
        <taxon>Plectidae</taxon>
        <taxon>Plectus</taxon>
    </lineage>
</organism>
<sequence length="441" mass="47369">MRSFLASSPDWSPGPDESISRRDQLLAAVENSRPPSRLPRWRSRETAAAAADALSSLPYSQICQPYALTPVATHPKVRARSTAISGALSGYCLVRRTVSAMPLSATTNIFSRRRFSLQPTTTTGTYYRRVTDALGRITEGSTTPPSQKRNSTGESQSLRKPSSGVLRLTHRRTRSGSPSTFGPASLKNNGSSPGSSLVASFDRPQRDFVQMVKSPFGNDIFETDGSVDKGSLRSSEDAGGSGVEEEDEKSRLERKIQLTRERLKRVVLAREVISLFRGIKDTISSTTGGVFEGIRGGLTGLSAVSQNAAGSVISVPRDLASRLKNKFGSADNIPAAMLQLEQKMASEVLGGVAGPSLVHSIMLSTANILVETLKIVLFLSSVVLDTLKPFTGTRTRAAVFVSVLILVAVTTSYLDVWTLVSRILPVRRTISTDPPAATDVS</sequence>
<dbReference type="InterPro" id="IPR019394">
    <property type="entry name" value="TEX28/TMCC"/>
</dbReference>
<accession>A0A914W7Y7</accession>
<proteinExistence type="inferred from homology"/>
<protein>
    <submittedName>
        <fullName evidence="10">Transmembrane protein</fullName>
    </submittedName>
</protein>
<dbReference type="GO" id="GO:0016020">
    <property type="term" value="C:membrane"/>
    <property type="evidence" value="ECO:0007669"/>
    <property type="project" value="UniProtKB-SubCell"/>
</dbReference>
<comment type="similarity">
    <text evidence="2">Belongs to the TEX28 family.</text>
</comment>
<feature type="region of interest" description="Disordered" evidence="7">
    <location>
        <begin position="1"/>
        <end position="20"/>
    </location>
</feature>
<evidence type="ECO:0000256" key="5">
    <source>
        <dbReference type="ARBA" id="ARBA00023054"/>
    </source>
</evidence>
<keyword evidence="3 8" id="KW-0812">Transmembrane</keyword>
<keyword evidence="5" id="KW-0175">Coiled coil</keyword>
<evidence type="ECO:0000256" key="8">
    <source>
        <dbReference type="SAM" id="Phobius"/>
    </source>
</evidence>
<feature type="transmembrane region" description="Helical" evidence="8">
    <location>
        <begin position="397"/>
        <end position="420"/>
    </location>
</feature>
<evidence type="ECO:0000256" key="2">
    <source>
        <dbReference type="ARBA" id="ARBA00008108"/>
    </source>
</evidence>
<feature type="region of interest" description="Disordered" evidence="7">
    <location>
        <begin position="136"/>
        <end position="199"/>
    </location>
</feature>
<dbReference type="AlphaFoldDB" id="A0A914W7Y7"/>
<feature type="compositionally biased region" description="Basic and acidic residues" evidence="7">
    <location>
        <begin position="226"/>
        <end position="236"/>
    </location>
</feature>
<dbReference type="GO" id="GO:0012505">
    <property type="term" value="C:endomembrane system"/>
    <property type="evidence" value="ECO:0007669"/>
    <property type="project" value="TreeGrafter"/>
</dbReference>
<feature type="compositionally biased region" description="Polar residues" evidence="7">
    <location>
        <begin position="1"/>
        <end position="10"/>
    </location>
</feature>
<evidence type="ECO:0000256" key="4">
    <source>
        <dbReference type="ARBA" id="ARBA00022989"/>
    </source>
</evidence>
<reference evidence="10" key="1">
    <citation type="submission" date="2022-11" db="UniProtKB">
        <authorList>
            <consortium name="WormBaseParasite"/>
        </authorList>
    </citation>
    <scope>IDENTIFICATION</scope>
</reference>
<evidence type="ECO:0000313" key="9">
    <source>
        <dbReference type="Proteomes" id="UP000887566"/>
    </source>
</evidence>
<feature type="compositionally biased region" description="Polar residues" evidence="7">
    <location>
        <begin position="139"/>
        <end position="160"/>
    </location>
</feature>